<dbReference type="CDD" id="cd02932">
    <property type="entry name" value="OYE_YqiM_FMN"/>
    <property type="match status" value="1"/>
</dbReference>
<gene>
    <name evidence="4" type="ORF">FCL38_28075</name>
    <name evidence="3" type="ORF">FHS02_004062</name>
</gene>
<dbReference type="AlphaFoldDB" id="A0A4P8HY44"/>
<dbReference type="OrthoDB" id="8521686at2"/>
<protein>
    <submittedName>
        <fullName evidence="3">Anthraniloyl-CoA monooxygenase</fullName>
        <ecNumber evidence="3">1.14.13.40</ecNumber>
    </submittedName>
    <submittedName>
        <fullName evidence="4">Bifunctional salicylyl-CoA 5-hydroxylase/oxidoreductase</fullName>
    </submittedName>
</protein>
<dbReference type="Gene3D" id="3.50.50.60">
    <property type="entry name" value="FAD/NAD(P)-binding domain"/>
    <property type="match status" value="1"/>
</dbReference>
<dbReference type="SUPFAM" id="SSF51395">
    <property type="entry name" value="FMN-linked oxidoreductases"/>
    <property type="match status" value="1"/>
</dbReference>
<sequence length="784" mass="86311">MNVLCVGGGPAGLYSALLLKKALPARRVVVVERNRPHDTFGWGVVFSDQTLDKLLAADEPSARDILAAFNHWDDIEVFYRGARMRSGGHGFAGIGRKRLLEILQRRCEALGVELVFETEVTDEQALAARYGAGLVIAADGLNSRVRARHAQAFAPQVEARQCRFAWLGTTQRFDAFTFDFRETEHGWFQAHIYQFDAGMSTFIVEAPESVWRAAGLEDMTQQESIAFCERLFADRLDGHPLMSNAAHLRGADMWLRFPRIACERWVHWPERSPSMSSVPVVLAGDAAHSAHFSIGSGTRLALEDAIALAGCIGAHGDLPEALAAYEGERRVEVLKLQSAARNSMEWFENVARYAALDAPQFAYAMLARSQRLSHENLRLRDRGYVADYERWFARRAFAQAGLPAPDDCAVPPMFTPFRVRGLVLKNRIVVSPMAQYSAVDGVVGDWHLQHLGARAVGGAALVMAEMTCVSADARITPWCPGLYEPGHTAAWRRIVAAVHATSDAKIGIQLGHAGAKGSTRAMWDGIDQPLEEGNWPLVSASPQQHLEGVSQVAREASTADMARIEADFVRAARAADEAGFDWLELHCAHGYLLSSFISPLTNRRTDEYGGSLENRCRFPLRVFAAVRAAWPAHKPMSVRISAHDWVEGGITPDDAVRVARLFKAAGTDLIDCSSGQVSKRERPVFGRMYQAPFADRVRNEAGIATMAVGAISEADHANGIVAAGRADLCAVGRPHLANPAWTLAEAARIGYRAQPWPKQYLAGKAQLERHLDRNLERNTERERT</sequence>
<evidence type="ECO:0000259" key="1">
    <source>
        <dbReference type="Pfam" id="PF00724"/>
    </source>
</evidence>
<dbReference type="GO" id="GO:0010181">
    <property type="term" value="F:FMN binding"/>
    <property type="evidence" value="ECO:0007669"/>
    <property type="project" value="InterPro"/>
</dbReference>
<dbReference type="InterPro" id="IPR036188">
    <property type="entry name" value="FAD/NAD-bd_sf"/>
</dbReference>
<dbReference type="GO" id="GO:0071949">
    <property type="term" value="F:FAD binding"/>
    <property type="evidence" value="ECO:0007669"/>
    <property type="project" value="InterPro"/>
</dbReference>
<dbReference type="InterPro" id="IPR001155">
    <property type="entry name" value="OxRdtase_FMN_N"/>
</dbReference>
<dbReference type="InterPro" id="IPR044152">
    <property type="entry name" value="YqjM-like"/>
</dbReference>
<reference evidence="3 6" key="2">
    <citation type="submission" date="2020-08" db="EMBL/GenBank/DDBJ databases">
        <title>Genomic Encyclopedia of Type Strains, Phase III (KMG-III): the genomes of soil and plant-associated and newly described type strains.</title>
        <authorList>
            <person name="Whitman W."/>
        </authorList>
    </citation>
    <scope>NUCLEOTIDE SEQUENCE [LARGE SCALE GENOMIC DNA]</scope>
    <source>
        <strain evidence="3 6">CECT 7753</strain>
    </source>
</reference>
<keyword evidence="3" id="KW-0503">Monooxygenase</keyword>
<dbReference type="SUPFAM" id="SSF51905">
    <property type="entry name" value="FAD/NAD(P)-binding domain"/>
    <property type="match status" value="1"/>
</dbReference>
<dbReference type="RefSeq" id="WP_137316636.1">
    <property type="nucleotide sequence ID" value="NZ_CP040017.1"/>
</dbReference>
<organism evidence="3 6">
    <name type="scientific">Pseudoduganella umbonata</name>
    <dbReference type="NCBI Taxonomy" id="864828"/>
    <lineage>
        <taxon>Bacteria</taxon>
        <taxon>Pseudomonadati</taxon>
        <taxon>Pseudomonadota</taxon>
        <taxon>Betaproteobacteria</taxon>
        <taxon>Burkholderiales</taxon>
        <taxon>Oxalobacteraceae</taxon>
        <taxon>Telluria group</taxon>
        <taxon>Pseudoduganella</taxon>
    </lineage>
</organism>
<dbReference type="Gene3D" id="3.30.9.20">
    <property type="match status" value="1"/>
</dbReference>
<dbReference type="EC" id="1.14.13.40" evidence="3"/>
<dbReference type="EMBL" id="JACHXS010000008">
    <property type="protein sequence ID" value="MBB3223219.1"/>
    <property type="molecule type" value="Genomic_DNA"/>
</dbReference>
<accession>A0A4P8HY44</accession>
<dbReference type="NCBIfam" id="NF006101">
    <property type="entry name" value="PRK08255.1"/>
    <property type="match status" value="1"/>
</dbReference>
<dbReference type="Pfam" id="PF01494">
    <property type="entry name" value="FAD_binding_3"/>
    <property type="match status" value="1"/>
</dbReference>
<keyword evidence="3" id="KW-0560">Oxidoreductase</keyword>
<evidence type="ECO:0000313" key="4">
    <source>
        <dbReference type="EMBL" id="QCP13858.1"/>
    </source>
</evidence>
<dbReference type="Pfam" id="PF00724">
    <property type="entry name" value="Oxidored_FMN"/>
    <property type="match status" value="1"/>
</dbReference>
<name>A0A4P8HY44_9BURK</name>
<evidence type="ECO:0000313" key="6">
    <source>
        <dbReference type="Proteomes" id="UP000584325"/>
    </source>
</evidence>
<dbReference type="Proteomes" id="UP000584325">
    <property type="component" value="Unassembled WGS sequence"/>
</dbReference>
<dbReference type="PANTHER" id="PTHR43303">
    <property type="entry name" value="NADPH DEHYDROGENASE C23G7.10C-RELATED"/>
    <property type="match status" value="1"/>
</dbReference>
<feature type="domain" description="FAD-binding" evidence="2">
    <location>
        <begin position="2"/>
        <end position="330"/>
    </location>
</feature>
<dbReference type="Gene3D" id="3.20.20.70">
    <property type="entry name" value="Aldolase class I"/>
    <property type="match status" value="1"/>
</dbReference>
<keyword evidence="5" id="KW-1185">Reference proteome</keyword>
<dbReference type="Proteomes" id="UP000298763">
    <property type="component" value="Chromosome"/>
</dbReference>
<dbReference type="PRINTS" id="PR00420">
    <property type="entry name" value="RNGMNOXGNASE"/>
</dbReference>
<dbReference type="GO" id="GO:0003959">
    <property type="term" value="F:NADPH dehydrogenase activity"/>
    <property type="evidence" value="ECO:0007669"/>
    <property type="project" value="InterPro"/>
</dbReference>
<evidence type="ECO:0000313" key="3">
    <source>
        <dbReference type="EMBL" id="MBB3223219.1"/>
    </source>
</evidence>
<dbReference type="PANTHER" id="PTHR43303:SF3">
    <property type="entry name" value="BLR3436 PROTEIN"/>
    <property type="match status" value="1"/>
</dbReference>
<evidence type="ECO:0000313" key="5">
    <source>
        <dbReference type="Proteomes" id="UP000298763"/>
    </source>
</evidence>
<dbReference type="InterPro" id="IPR013785">
    <property type="entry name" value="Aldolase_TIM"/>
</dbReference>
<dbReference type="InterPro" id="IPR002938">
    <property type="entry name" value="FAD-bd"/>
</dbReference>
<proteinExistence type="predicted"/>
<evidence type="ECO:0000259" key="2">
    <source>
        <dbReference type="Pfam" id="PF01494"/>
    </source>
</evidence>
<dbReference type="GO" id="GO:0050661">
    <property type="term" value="F:NADP binding"/>
    <property type="evidence" value="ECO:0007669"/>
    <property type="project" value="InterPro"/>
</dbReference>
<dbReference type="EMBL" id="CP040017">
    <property type="protein sequence ID" value="QCP13858.1"/>
    <property type="molecule type" value="Genomic_DNA"/>
</dbReference>
<feature type="domain" description="NADH:flavin oxidoreductase/NADH oxidase N-terminal" evidence="1">
    <location>
        <begin position="413"/>
        <end position="742"/>
    </location>
</feature>
<reference evidence="4 5" key="1">
    <citation type="submission" date="2019-05" db="EMBL/GenBank/DDBJ databases">
        <title>Draft Genome Sequences of Six Type Strains of the Genus Massilia.</title>
        <authorList>
            <person name="Miess H."/>
            <person name="Frediansyhah A."/>
            <person name="Gross H."/>
        </authorList>
    </citation>
    <scope>NUCLEOTIDE SEQUENCE [LARGE SCALE GENOMIC DNA]</scope>
    <source>
        <strain evidence="4 5">DSMZ 26121</strain>
    </source>
</reference>
<dbReference type="GO" id="GO:0018673">
    <property type="term" value="F:anthraniloyl-CoA monooxygenase activity"/>
    <property type="evidence" value="ECO:0007669"/>
    <property type="project" value="UniProtKB-EC"/>
</dbReference>